<dbReference type="GO" id="GO:0032787">
    <property type="term" value="P:monocarboxylic acid metabolic process"/>
    <property type="evidence" value="ECO:0007669"/>
    <property type="project" value="UniProtKB-ARBA"/>
</dbReference>
<evidence type="ECO:0000256" key="1">
    <source>
        <dbReference type="ARBA" id="ARBA00006484"/>
    </source>
</evidence>
<dbReference type="Pfam" id="PF00106">
    <property type="entry name" value="adh_short"/>
    <property type="match status" value="1"/>
</dbReference>
<dbReference type="EMBL" id="SMFZ01000002">
    <property type="protein sequence ID" value="TCK21600.1"/>
    <property type="molecule type" value="Genomic_DNA"/>
</dbReference>
<evidence type="ECO:0000313" key="5">
    <source>
        <dbReference type="EMBL" id="TCK21600.1"/>
    </source>
</evidence>
<dbReference type="GO" id="GO:0016491">
    <property type="term" value="F:oxidoreductase activity"/>
    <property type="evidence" value="ECO:0007669"/>
    <property type="project" value="UniProtKB-KW"/>
</dbReference>
<proteinExistence type="inferred from homology"/>
<name>A0A4R1HMP2_PSEEN</name>
<evidence type="ECO:0000313" key="6">
    <source>
        <dbReference type="Proteomes" id="UP000295560"/>
    </source>
</evidence>
<reference evidence="5 6" key="1">
    <citation type="submission" date="2019-03" db="EMBL/GenBank/DDBJ databases">
        <title>Sequencing the genomes of 1000 actinobacteria strains.</title>
        <authorList>
            <person name="Klenk H.-P."/>
        </authorList>
    </citation>
    <scope>NUCLEOTIDE SEQUENCE [LARGE SCALE GENOMIC DNA]</scope>
    <source>
        <strain evidence="5 6">DSM 44969</strain>
    </source>
</reference>
<dbReference type="SUPFAM" id="SSF51735">
    <property type="entry name" value="NAD(P)-binding Rossmann-fold domains"/>
    <property type="match status" value="1"/>
</dbReference>
<dbReference type="AlphaFoldDB" id="A0A4R1HMP2"/>
<evidence type="ECO:0000256" key="3">
    <source>
        <dbReference type="RuleBase" id="RU000363"/>
    </source>
</evidence>
<dbReference type="PANTHER" id="PTHR42879">
    <property type="entry name" value="3-OXOACYL-(ACYL-CARRIER-PROTEIN) REDUCTASE"/>
    <property type="match status" value="1"/>
</dbReference>
<sequence length="250" mass="25374">MDVNLSGKVVVVTGAAQGIGRALALGLAAEGARVGVLARDGKRAQAVVDEIEALPGEALALEADAADETAVAAAVDLVDRTWGGLDGLVNNAGRMRTGMPVLDTDVAELGEILRSNLVSAVVCTKRFAPLMIRSGGGRIVYLSSAASLQANAGGSAYAGAKAAINSLAAIVHTELAGHGVRTTALVPGLTVTPGMREVVTDEHLERVASRYPGGRVGQPEDLVGLVTFLCSDVAAHVSGSVLAVRPPVDR</sequence>
<comment type="similarity">
    <text evidence="1 3">Belongs to the short-chain dehydrogenases/reductases (SDR) family.</text>
</comment>
<dbReference type="InterPro" id="IPR050259">
    <property type="entry name" value="SDR"/>
</dbReference>
<dbReference type="PRINTS" id="PR00081">
    <property type="entry name" value="GDHRDH"/>
</dbReference>
<dbReference type="SMART" id="SM00822">
    <property type="entry name" value="PKS_KR"/>
    <property type="match status" value="1"/>
</dbReference>
<dbReference type="InterPro" id="IPR057326">
    <property type="entry name" value="KR_dom"/>
</dbReference>
<evidence type="ECO:0000256" key="2">
    <source>
        <dbReference type="ARBA" id="ARBA00023002"/>
    </source>
</evidence>
<dbReference type="PANTHER" id="PTHR42879:SF2">
    <property type="entry name" value="3-OXOACYL-[ACYL-CARRIER-PROTEIN] REDUCTASE FABG"/>
    <property type="match status" value="1"/>
</dbReference>
<dbReference type="RefSeq" id="WP_132430331.1">
    <property type="nucleotide sequence ID" value="NZ_SMFZ01000002.1"/>
</dbReference>
<keyword evidence="6" id="KW-1185">Reference proteome</keyword>
<dbReference type="CDD" id="cd05233">
    <property type="entry name" value="SDR_c"/>
    <property type="match status" value="1"/>
</dbReference>
<evidence type="ECO:0000259" key="4">
    <source>
        <dbReference type="SMART" id="SM00822"/>
    </source>
</evidence>
<dbReference type="Gene3D" id="3.40.50.720">
    <property type="entry name" value="NAD(P)-binding Rossmann-like Domain"/>
    <property type="match status" value="1"/>
</dbReference>
<dbReference type="FunFam" id="3.40.50.720:FF:000084">
    <property type="entry name" value="Short-chain dehydrogenase reductase"/>
    <property type="match status" value="1"/>
</dbReference>
<comment type="caution">
    <text evidence="5">The sequence shown here is derived from an EMBL/GenBank/DDBJ whole genome shotgun (WGS) entry which is preliminary data.</text>
</comment>
<feature type="domain" description="Ketoreductase" evidence="4">
    <location>
        <begin position="8"/>
        <end position="188"/>
    </location>
</feature>
<keyword evidence="2" id="KW-0560">Oxidoreductase</keyword>
<protein>
    <submittedName>
        <fullName evidence="5">3-oxoacyl-[acyl-carrier protein] reductase</fullName>
    </submittedName>
</protein>
<dbReference type="PROSITE" id="PS00061">
    <property type="entry name" value="ADH_SHORT"/>
    <property type="match status" value="1"/>
</dbReference>
<gene>
    <name evidence="5" type="ORF">EV378_5589</name>
</gene>
<dbReference type="OrthoDB" id="3575050at2"/>
<dbReference type="Proteomes" id="UP000295560">
    <property type="component" value="Unassembled WGS sequence"/>
</dbReference>
<accession>A0A4R1HMP2</accession>
<dbReference type="InterPro" id="IPR020904">
    <property type="entry name" value="Sc_DH/Rdtase_CS"/>
</dbReference>
<organism evidence="5 6">
    <name type="scientific">Pseudonocardia endophytica</name>
    <dbReference type="NCBI Taxonomy" id="401976"/>
    <lineage>
        <taxon>Bacteria</taxon>
        <taxon>Bacillati</taxon>
        <taxon>Actinomycetota</taxon>
        <taxon>Actinomycetes</taxon>
        <taxon>Pseudonocardiales</taxon>
        <taxon>Pseudonocardiaceae</taxon>
        <taxon>Pseudonocardia</taxon>
    </lineage>
</organism>
<dbReference type="PRINTS" id="PR00080">
    <property type="entry name" value="SDRFAMILY"/>
</dbReference>
<dbReference type="InterPro" id="IPR002347">
    <property type="entry name" value="SDR_fam"/>
</dbReference>
<dbReference type="InterPro" id="IPR036291">
    <property type="entry name" value="NAD(P)-bd_dom_sf"/>
</dbReference>